<evidence type="ECO:0000256" key="6">
    <source>
        <dbReference type="ARBA" id="ARBA00022679"/>
    </source>
</evidence>
<evidence type="ECO:0000256" key="5">
    <source>
        <dbReference type="ARBA" id="ARBA00022553"/>
    </source>
</evidence>
<evidence type="ECO:0000256" key="7">
    <source>
        <dbReference type="ARBA" id="ARBA00022692"/>
    </source>
</evidence>
<evidence type="ECO:0000256" key="3">
    <source>
        <dbReference type="ARBA" id="ARBA00022475"/>
    </source>
</evidence>
<evidence type="ECO:0000256" key="12">
    <source>
        <dbReference type="ARBA" id="ARBA00023012"/>
    </source>
</evidence>
<evidence type="ECO:0000259" key="16">
    <source>
        <dbReference type="PROSITE" id="PS50885"/>
    </source>
</evidence>
<dbReference type="Pfam" id="PF13675">
    <property type="entry name" value="PilJ"/>
    <property type="match status" value="1"/>
</dbReference>
<gene>
    <name evidence="17" type="ORF">C2134_13180</name>
</gene>
<proteinExistence type="predicted"/>
<keyword evidence="6 14" id="KW-0808">Transferase</keyword>
<keyword evidence="11 15" id="KW-1133">Transmembrane helix</keyword>
<evidence type="ECO:0000256" key="15">
    <source>
        <dbReference type="SAM" id="Phobius"/>
    </source>
</evidence>
<dbReference type="InterPro" id="IPR003594">
    <property type="entry name" value="HATPase_dom"/>
</dbReference>
<keyword evidence="5" id="KW-0597">Phosphoprotein</keyword>
<dbReference type="GO" id="GO:0005524">
    <property type="term" value="F:ATP binding"/>
    <property type="evidence" value="ECO:0007669"/>
    <property type="project" value="UniProtKB-UniRule"/>
</dbReference>
<dbReference type="RefSeq" id="WP_103320627.1">
    <property type="nucleotide sequence ID" value="NZ_PPTF01000060.1"/>
</dbReference>
<feature type="transmembrane region" description="Helical" evidence="15">
    <location>
        <begin position="180"/>
        <end position="202"/>
    </location>
</feature>
<dbReference type="SUPFAM" id="SSF55781">
    <property type="entry name" value="GAF domain-like"/>
    <property type="match status" value="1"/>
</dbReference>
<feature type="transmembrane region" description="Helical" evidence="15">
    <location>
        <begin position="20"/>
        <end position="40"/>
    </location>
</feature>
<evidence type="ECO:0000313" key="17">
    <source>
        <dbReference type="EMBL" id="POA98381.1"/>
    </source>
</evidence>
<dbReference type="Gene3D" id="1.20.5.1930">
    <property type="match status" value="1"/>
</dbReference>
<evidence type="ECO:0000256" key="2">
    <source>
        <dbReference type="ARBA" id="ARBA00004429"/>
    </source>
</evidence>
<dbReference type="InterPro" id="IPR029095">
    <property type="entry name" value="NarX-like_N"/>
</dbReference>
<evidence type="ECO:0000256" key="8">
    <source>
        <dbReference type="ARBA" id="ARBA00022741"/>
    </source>
</evidence>
<evidence type="ECO:0000256" key="4">
    <source>
        <dbReference type="ARBA" id="ARBA00022519"/>
    </source>
</evidence>
<evidence type="ECO:0000256" key="1">
    <source>
        <dbReference type="ARBA" id="ARBA00000085"/>
    </source>
</evidence>
<keyword evidence="7 15" id="KW-0812">Transmembrane</keyword>
<keyword evidence="9 14" id="KW-0418">Kinase</keyword>
<name>A0A2K4MMR7_9NEIS</name>
<dbReference type="GO" id="GO:0000155">
    <property type="term" value="F:phosphorelay sensor kinase activity"/>
    <property type="evidence" value="ECO:0007669"/>
    <property type="project" value="UniProtKB-UniRule"/>
</dbReference>
<accession>A0A2K4MMR7</accession>
<dbReference type="Pfam" id="PF00672">
    <property type="entry name" value="HAMP"/>
    <property type="match status" value="1"/>
</dbReference>
<dbReference type="InterPro" id="IPR016380">
    <property type="entry name" value="Sig_transdc_His_kin_NarX/NarQ"/>
</dbReference>
<keyword evidence="12 14" id="KW-0902">Two-component regulatory system</keyword>
<protein>
    <recommendedName>
        <fullName evidence="14">Sensor protein</fullName>
        <ecNumber evidence="14">2.7.13.3</ecNumber>
    </recommendedName>
</protein>
<dbReference type="SUPFAM" id="SSF55874">
    <property type="entry name" value="ATPase domain of HSP90 chaperone/DNA topoisomerase II/histidine kinase"/>
    <property type="match status" value="1"/>
</dbReference>
<evidence type="ECO:0000256" key="9">
    <source>
        <dbReference type="ARBA" id="ARBA00022777"/>
    </source>
</evidence>
<dbReference type="Pfam" id="PF13185">
    <property type="entry name" value="GAF_2"/>
    <property type="match status" value="1"/>
</dbReference>
<dbReference type="InterPro" id="IPR036890">
    <property type="entry name" value="HATPase_C_sf"/>
</dbReference>
<reference evidence="17 18" key="1">
    <citation type="submission" date="2018-01" db="EMBL/GenBank/DDBJ databases">
        <title>Genomic Sequence of Chromobacterium MWU13-2610 from wild cranberry bogs within the Cape Cod National Seashore.</title>
        <authorList>
            <person name="O'Hara-Hanley K."/>
            <person name="Soby S."/>
            <person name="Harrison A."/>
        </authorList>
    </citation>
    <scope>NUCLEOTIDE SEQUENCE [LARGE SCALE GENOMIC DNA]</scope>
    <source>
        <strain evidence="17 18">MWU13-2610</strain>
    </source>
</reference>
<dbReference type="Proteomes" id="UP000236416">
    <property type="component" value="Unassembled WGS sequence"/>
</dbReference>
<dbReference type="Gene3D" id="3.30.450.40">
    <property type="match status" value="1"/>
</dbReference>
<dbReference type="InterPro" id="IPR003660">
    <property type="entry name" value="HAMP_dom"/>
</dbReference>
<comment type="catalytic activity">
    <reaction evidence="1 14">
        <text>ATP + protein L-histidine = ADP + protein N-phospho-L-histidine.</text>
        <dbReference type="EC" id="2.7.13.3"/>
    </reaction>
</comment>
<dbReference type="InterPro" id="IPR042295">
    <property type="entry name" value="NarX-like_N_sf"/>
</dbReference>
<feature type="domain" description="HAMP" evidence="16">
    <location>
        <begin position="199"/>
        <end position="251"/>
    </location>
</feature>
<keyword evidence="13 14" id="KW-0472">Membrane</keyword>
<comment type="caution">
    <text evidence="17">The sequence shown here is derived from an EMBL/GenBank/DDBJ whole genome shotgun (WGS) entry which is preliminary data.</text>
</comment>
<dbReference type="GO" id="GO:0005886">
    <property type="term" value="C:plasma membrane"/>
    <property type="evidence" value="ECO:0007669"/>
    <property type="project" value="UniProtKB-SubCell"/>
</dbReference>
<dbReference type="InterPro" id="IPR029016">
    <property type="entry name" value="GAF-like_dom_sf"/>
</dbReference>
<dbReference type="PIRSF" id="PIRSF003167">
    <property type="entry name" value="STHK_NarX/NarQ"/>
    <property type="match status" value="1"/>
</dbReference>
<evidence type="ECO:0000256" key="13">
    <source>
        <dbReference type="ARBA" id="ARBA00023136"/>
    </source>
</evidence>
<keyword evidence="3 14" id="KW-1003">Cell membrane</keyword>
<dbReference type="InterPro" id="IPR050482">
    <property type="entry name" value="Sensor_HK_TwoCompSys"/>
</dbReference>
<dbReference type="Gene3D" id="6.10.340.10">
    <property type="match status" value="1"/>
</dbReference>
<evidence type="ECO:0000313" key="18">
    <source>
        <dbReference type="Proteomes" id="UP000236416"/>
    </source>
</evidence>
<dbReference type="Pfam" id="PF02518">
    <property type="entry name" value="HATPase_c"/>
    <property type="match status" value="1"/>
</dbReference>
<comment type="subcellular location">
    <subcellularLocation>
        <location evidence="2">Cell inner membrane</location>
        <topology evidence="2">Multi-pass membrane protein</topology>
    </subcellularLocation>
</comment>
<keyword evidence="8 14" id="KW-0547">Nucleotide-binding</keyword>
<dbReference type="Gene3D" id="1.20.120.960">
    <property type="entry name" value="Histidine kinase NarX, sensor domain"/>
    <property type="match status" value="1"/>
</dbReference>
<dbReference type="CDD" id="cd06225">
    <property type="entry name" value="HAMP"/>
    <property type="match status" value="1"/>
</dbReference>
<dbReference type="Pfam" id="PF07730">
    <property type="entry name" value="HisKA_3"/>
    <property type="match status" value="1"/>
</dbReference>
<dbReference type="PANTHER" id="PTHR24421:SF10">
    <property type="entry name" value="NITRATE_NITRITE SENSOR PROTEIN NARQ"/>
    <property type="match status" value="1"/>
</dbReference>
<organism evidence="17 18">
    <name type="scientific">Chromobacterium sinusclupearum</name>
    <dbReference type="NCBI Taxonomy" id="2077146"/>
    <lineage>
        <taxon>Bacteria</taxon>
        <taxon>Pseudomonadati</taxon>
        <taxon>Pseudomonadota</taxon>
        <taxon>Betaproteobacteria</taxon>
        <taxon>Neisseriales</taxon>
        <taxon>Chromobacteriaceae</taxon>
        <taxon>Chromobacterium</taxon>
    </lineage>
</organism>
<dbReference type="EC" id="2.7.13.3" evidence="14"/>
<evidence type="ECO:0000256" key="14">
    <source>
        <dbReference type="PIRNR" id="PIRNR003167"/>
    </source>
</evidence>
<dbReference type="CDD" id="cd16917">
    <property type="entry name" value="HATPase_UhpB-NarQ-NarX-like"/>
    <property type="match status" value="1"/>
</dbReference>
<dbReference type="InterPro" id="IPR011712">
    <property type="entry name" value="Sig_transdc_His_kin_sub3_dim/P"/>
</dbReference>
<dbReference type="PROSITE" id="PS50885">
    <property type="entry name" value="HAMP"/>
    <property type="match status" value="1"/>
</dbReference>
<dbReference type="SMART" id="SM00304">
    <property type="entry name" value="HAMP"/>
    <property type="match status" value="1"/>
</dbReference>
<evidence type="ECO:0000256" key="11">
    <source>
        <dbReference type="ARBA" id="ARBA00022989"/>
    </source>
</evidence>
<evidence type="ECO:0000256" key="10">
    <source>
        <dbReference type="ARBA" id="ARBA00022840"/>
    </source>
</evidence>
<dbReference type="Gene3D" id="3.30.565.10">
    <property type="entry name" value="Histidine kinase-like ATPase, C-terminal domain"/>
    <property type="match status" value="1"/>
</dbReference>
<dbReference type="SMART" id="SM00387">
    <property type="entry name" value="HATPase_c"/>
    <property type="match status" value="1"/>
</dbReference>
<keyword evidence="10 14" id="KW-0067">ATP-binding</keyword>
<dbReference type="GO" id="GO:0046983">
    <property type="term" value="F:protein dimerization activity"/>
    <property type="evidence" value="ECO:0007669"/>
    <property type="project" value="UniProtKB-UniRule"/>
</dbReference>
<keyword evidence="18" id="KW-1185">Reference proteome</keyword>
<dbReference type="EMBL" id="PPTF01000060">
    <property type="protein sequence ID" value="POA98381.1"/>
    <property type="molecule type" value="Genomic_DNA"/>
</dbReference>
<dbReference type="AlphaFoldDB" id="A0A2K4MMR7"/>
<sequence>MPMSEGSSAPIRLSTRVVGFLLLSLLIGLGAIGTTLYLSWQLEGGAAAINAAGSLRKQTYRLSLSLYEYAGQPDQARRQRIADDLAVFDRTLNLLRHGDPARPLYLPQDEAVYQAFARVRAHYANNILPPARAVQAGAPVPDAAALRRNADDFVDQLDGLVGLVEHYNERRTMLLQASQVILIIMAIVGCTTQIYLMFLLIFRPLELLGEGMQRMAARDLSVRLPVETRDEFGALAAGFNDMADQLSEVYDTLEMRVNDKTAMLNEQNRELSLLYGTTALLNENFEGQELCQGFVEYLRAWFGAAACSVRVADPSASQAHLLASDQLPSLLAEAAECRQIDDCLCGQVLRQNHAVIQDFRAGVPEGFPATCTRLGFAQVSAFPVRTRQRQTGFFTLYFHEPHDFSPRDMQLLDSLGNHLGNALENLRLSASERELAVTQERNLLAQGLHDSIAQGLSFLNLQVQMLDAALQRADVDEARSIVPLLHTGVQESYEDVRDLLQNFRARLGEDDLRAALEATVSKFRRQTGLPVTFSASGHGVPLPTDLQIQVLFILQEALSNVRKHALGADHVWVDYVEGPDLKLTIRDNGAGFADARMADQGERHVGLRIMHERADRLGASLNIQSVDGVTVSLVLSAQQRGKHSKEVS</sequence>
<dbReference type="PANTHER" id="PTHR24421">
    <property type="entry name" value="NITRATE/NITRITE SENSOR PROTEIN NARX-RELATED"/>
    <property type="match status" value="1"/>
</dbReference>
<dbReference type="SUPFAM" id="SSF158472">
    <property type="entry name" value="HAMP domain-like"/>
    <property type="match status" value="1"/>
</dbReference>
<dbReference type="InterPro" id="IPR003018">
    <property type="entry name" value="GAF"/>
</dbReference>
<keyword evidence="4 14" id="KW-0997">Cell inner membrane</keyword>